<dbReference type="PROSITE" id="PS00197">
    <property type="entry name" value="2FE2S_FER_1"/>
    <property type="match status" value="1"/>
</dbReference>
<dbReference type="CDD" id="cd00207">
    <property type="entry name" value="fer2"/>
    <property type="match status" value="1"/>
</dbReference>
<dbReference type="InterPro" id="IPR050415">
    <property type="entry name" value="MRET"/>
</dbReference>
<keyword evidence="2" id="KW-0001">2Fe-2S</keyword>
<dbReference type="InterPro" id="IPR008333">
    <property type="entry name" value="Cbr1-like_FAD-bd_dom"/>
</dbReference>
<dbReference type="SUPFAM" id="SSF54292">
    <property type="entry name" value="2Fe-2S ferredoxin-like"/>
    <property type="match status" value="1"/>
</dbReference>
<dbReference type="PATRIC" id="fig|543877.4.peg.948"/>
<keyword evidence="10" id="KW-1185">Reference proteome</keyword>
<dbReference type="PROSITE" id="PS51085">
    <property type="entry name" value="2FE2S_FER_2"/>
    <property type="match status" value="1"/>
</dbReference>
<dbReference type="SUPFAM" id="SSF63380">
    <property type="entry name" value="Riboflavin synthase domain-like"/>
    <property type="match status" value="1"/>
</dbReference>
<keyword evidence="4" id="KW-0560">Oxidoreductase</keyword>
<dbReference type="SUPFAM" id="SSF52343">
    <property type="entry name" value="Ferredoxin reductase-like, C-terminal NADP-linked domain"/>
    <property type="match status" value="1"/>
</dbReference>
<evidence type="ECO:0000256" key="4">
    <source>
        <dbReference type="ARBA" id="ARBA00023002"/>
    </source>
</evidence>
<dbReference type="GO" id="GO:0016491">
    <property type="term" value="F:oxidoreductase activity"/>
    <property type="evidence" value="ECO:0007669"/>
    <property type="project" value="UniProtKB-KW"/>
</dbReference>
<evidence type="ECO:0008006" key="11">
    <source>
        <dbReference type="Google" id="ProtNLM"/>
    </source>
</evidence>
<dbReference type="OrthoDB" id="9786134at2"/>
<dbReference type="InterPro" id="IPR001041">
    <property type="entry name" value="2Fe-2S_ferredoxin-type"/>
</dbReference>
<evidence type="ECO:0000313" key="9">
    <source>
        <dbReference type="EMBL" id="AKM07015.1"/>
    </source>
</evidence>
<keyword evidence="6" id="KW-0411">Iron-sulfur</keyword>
<dbReference type="PRINTS" id="PR00409">
    <property type="entry name" value="PHDIOXRDTASE"/>
</dbReference>
<dbReference type="Gene3D" id="2.40.30.10">
    <property type="entry name" value="Translation factors"/>
    <property type="match status" value="1"/>
</dbReference>
<accession>A0A0G3X622</accession>
<proteinExistence type="predicted"/>
<dbReference type="Gene3D" id="3.40.50.80">
    <property type="entry name" value="Nucleotide-binding domain of ferredoxin-NADP reductase (FNR) module"/>
    <property type="match status" value="1"/>
</dbReference>
<dbReference type="GO" id="GO:0046872">
    <property type="term" value="F:metal ion binding"/>
    <property type="evidence" value="ECO:0007669"/>
    <property type="project" value="UniProtKB-KW"/>
</dbReference>
<dbReference type="RefSeq" id="WP_053043923.1">
    <property type="nucleotide sequence ID" value="NZ_CP011805.1"/>
</dbReference>
<evidence type="ECO:0000313" key="10">
    <source>
        <dbReference type="Proteomes" id="UP000037643"/>
    </source>
</evidence>
<evidence type="ECO:0000256" key="2">
    <source>
        <dbReference type="ARBA" id="ARBA00022714"/>
    </source>
</evidence>
<keyword evidence="3" id="KW-0479">Metal-binding</keyword>
<evidence type="ECO:0000259" key="7">
    <source>
        <dbReference type="PROSITE" id="PS51085"/>
    </source>
</evidence>
<dbReference type="InterPro" id="IPR039261">
    <property type="entry name" value="FNR_nucleotide-bd"/>
</dbReference>
<keyword evidence="1" id="KW-0285">Flavoprotein</keyword>
<evidence type="ECO:0000256" key="3">
    <source>
        <dbReference type="ARBA" id="ARBA00022723"/>
    </source>
</evidence>
<evidence type="ECO:0000256" key="6">
    <source>
        <dbReference type="ARBA" id="ARBA00023014"/>
    </source>
</evidence>
<dbReference type="Proteomes" id="UP000037643">
    <property type="component" value="Chromosome"/>
</dbReference>
<gene>
    <name evidence="9" type="ORF">AM2010_938</name>
</gene>
<dbReference type="STRING" id="543877.AM2010_938"/>
<dbReference type="CDD" id="cd06185">
    <property type="entry name" value="PDR_like"/>
    <property type="match status" value="1"/>
</dbReference>
<dbReference type="InterPro" id="IPR006058">
    <property type="entry name" value="2Fe2S_fd_BS"/>
</dbReference>
<dbReference type="InterPro" id="IPR017938">
    <property type="entry name" value="Riboflavin_synthase-like_b-brl"/>
</dbReference>
<dbReference type="Gene3D" id="3.10.20.30">
    <property type="match status" value="1"/>
</dbReference>
<feature type="domain" description="2Fe-2S ferredoxin-type" evidence="7">
    <location>
        <begin position="234"/>
        <end position="320"/>
    </location>
</feature>
<dbReference type="InterPro" id="IPR036010">
    <property type="entry name" value="2Fe-2S_ferredoxin-like_sf"/>
</dbReference>
<dbReference type="InterPro" id="IPR012675">
    <property type="entry name" value="Beta-grasp_dom_sf"/>
</dbReference>
<keyword evidence="5" id="KW-0408">Iron</keyword>
<dbReference type="AlphaFoldDB" id="A0A0G3X622"/>
<dbReference type="EMBL" id="CP011805">
    <property type="protein sequence ID" value="AKM07015.1"/>
    <property type="molecule type" value="Genomic_DNA"/>
</dbReference>
<dbReference type="InterPro" id="IPR017927">
    <property type="entry name" value="FAD-bd_FR_type"/>
</dbReference>
<dbReference type="KEGG" id="amx:AM2010_938"/>
<organism evidence="9 10">
    <name type="scientific">Pelagerythrobacter marensis</name>
    <dbReference type="NCBI Taxonomy" id="543877"/>
    <lineage>
        <taxon>Bacteria</taxon>
        <taxon>Pseudomonadati</taxon>
        <taxon>Pseudomonadota</taxon>
        <taxon>Alphaproteobacteria</taxon>
        <taxon>Sphingomonadales</taxon>
        <taxon>Erythrobacteraceae</taxon>
        <taxon>Pelagerythrobacter</taxon>
    </lineage>
</organism>
<feature type="domain" description="FAD-binding FR-type" evidence="8">
    <location>
        <begin position="2"/>
        <end position="105"/>
    </location>
</feature>
<sequence length="320" mass="35141">MSQLIKTQVVSKDEVADNIFAFVLQAPSEEAGFAKIAGAHVDVHLPSGLVRQYSLTGLKRDVRGQISIAVLREPNGRGGSAELCDSVVVGDDLMISKPRNTFDLDRTRDAYRLLAGGIGLTPILHMAIELAEVGRDFQLDICARNRDAVPFRAYLADAPFADRVNYHFSDEGRRLDLATYIEDIPARTQLYVCGPGRMIREVEKLTQGWGMERVRTERFENAVEQLSAEDKGAFTVELARSGKSFLVPEDKTILELLNEMGVSRDSSCLEGVCGTCITDVISGDLIHRDACLYDEEKAANSMMAVCVSRAKPGTVVVLDL</sequence>
<name>A0A0G3X622_9SPHN</name>
<protein>
    <recommendedName>
        <fullName evidence="11">Oxidoreductase</fullName>
    </recommendedName>
</protein>
<dbReference type="Pfam" id="PF00111">
    <property type="entry name" value="Fer2"/>
    <property type="match status" value="1"/>
</dbReference>
<evidence type="ECO:0000256" key="1">
    <source>
        <dbReference type="ARBA" id="ARBA00022630"/>
    </source>
</evidence>
<dbReference type="PROSITE" id="PS51384">
    <property type="entry name" value="FAD_FR"/>
    <property type="match status" value="1"/>
</dbReference>
<evidence type="ECO:0000259" key="8">
    <source>
        <dbReference type="PROSITE" id="PS51384"/>
    </source>
</evidence>
<dbReference type="PANTHER" id="PTHR47354">
    <property type="entry name" value="NADH OXIDOREDUCTASE HCR"/>
    <property type="match status" value="1"/>
</dbReference>
<reference evidence="9 10" key="1">
    <citation type="submission" date="2015-06" db="EMBL/GenBank/DDBJ databases">
        <authorList>
            <person name="Kim K.M."/>
        </authorList>
    </citation>
    <scope>NUCLEOTIDE SEQUENCE [LARGE SCALE GENOMIC DNA]</scope>
    <source>
        <strain evidence="9 10">KCTC 22370</strain>
    </source>
</reference>
<evidence type="ECO:0000256" key="5">
    <source>
        <dbReference type="ARBA" id="ARBA00023004"/>
    </source>
</evidence>
<dbReference type="GO" id="GO:0051537">
    <property type="term" value="F:2 iron, 2 sulfur cluster binding"/>
    <property type="evidence" value="ECO:0007669"/>
    <property type="project" value="UniProtKB-KW"/>
</dbReference>
<dbReference type="PANTHER" id="PTHR47354:SF1">
    <property type="entry name" value="CARNITINE MONOOXYGENASE REDUCTASE SUBUNIT"/>
    <property type="match status" value="1"/>
</dbReference>
<dbReference type="Pfam" id="PF00970">
    <property type="entry name" value="FAD_binding_6"/>
    <property type="match status" value="1"/>
</dbReference>